<name>A0A0F9DJH7_9ZZZZ</name>
<comment type="caution">
    <text evidence="1">The sequence shown here is derived from an EMBL/GenBank/DDBJ whole genome shotgun (WGS) entry which is preliminary data.</text>
</comment>
<sequence length="102" mass="11206">MILASASERLTALMEMLRVFYSDPLGQESQQALAAFNKSVTPMTEGGHAELMQLAGMFAESFDAMFGIDEISGAEDNLREQWLLGIRLGVEIGMATMRESEN</sequence>
<accession>A0A0F9DJH7</accession>
<reference evidence="1" key="1">
    <citation type="journal article" date="2015" name="Nature">
        <title>Complex archaea that bridge the gap between prokaryotes and eukaryotes.</title>
        <authorList>
            <person name="Spang A."/>
            <person name="Saw J.H."/>
            <person name="Jorgensen S.L."/>
            <person name="Zaremba-Niedzwiedzka K."/>
            <person name="Martijn J."/>
            <person name="Lind A.E."/>
            <person name="van Eijk R."/>
            <person name="Schleper C."/>
            <person name="Guy L."/>
            <person name="Ettema T.J."/>
        </authorList>
    </citation>
    <scope>NUCLEOTIDE SEQUENCE</scope>
</reference>
<dbReference type="AlphaFoldDB" id="A0A0F9DJH7"/>
<dbReference type="EMBL" id="LAZR01041367">
    <property type="protein sequence ID" value="KKL12173.1"/>
    <property type="molecule type" value="Genomic_DNA"/>
</dbReference>
<gene>
    <name evidence="1" type="ORF">LCGC14_2538430</name>
</gene>
<evidence type="ECO:0000313" key="1">
    <source>
        <dbReference type="EMBL" id="KKL12173.1"/>
    </source>
</evidence>
<proteinExistence type="predicted"/>
<organism evidence="1">
    <name type="scientific">marine sediment metagenome</name>
    <dbReference type="NCBI Taxonomy" id="412755"/>
    <lineage>
        <taxon>unclassified sequences</taxon>
        <taxon>metagenomes</taxon>
        <taxon>ecological metagenomes</taxon>
    </lineage>
</organism>
<protein>
    <submittedName>
        <fullName evidence="1">Uncharacterized protein</fullName>
    </submittedName>
</protein>